<keyword evidence="1" id="KW-0472">Membrane</keyword>
<name>A0ABN6PJV7_9BURK</name>
<dbReference type="InterPro" id="IPR050445">
    <property type="entry name" value="Bact_polysacc_biosynth/exp"/>
</dbReference>
<evidence type="ECO:0000313" key="3">
    <source>
        <dbReference type="Proteomes" id="UP001057498"/>
    </source>
</evidence>
<organism evidence="2 3">
    <name type="scientific">Sphaerotilus microaerophilus</name>
    <dbReference type="NCBI Taxonomy" id="2914710"/>
    <lineage>
        <taxon>Bacteria</taxon>
        <taxon>Pseudomonadati</taxon>
        <taxon>Pseudomonadota</taxon>
        <taxon>Betaproteobacteria</taxon>
        <taxon>Burkholderiales</taxon>
        <taxon>Sphaerotilaceae</taxon>
        <taxon>Sphaerotilus</taxon>
    </lineage>
</organism>
<proteinExistence type="predicted"/>
<reference evidence="2" key="1">
    <citation type="submission" date="2022-04" db="EMBL/GenBank/DDBJ databases">
        <title>Whole genome sequence of Sphaerotilus sp. FB-5.</title>
        <authorList>
            <person name="Takeda M."/>
            <person name="Narihara S."/>
            <person name="Akimoto M."/>
            <person name="Akimoto R."/>
            <person name="Nishiyashiki S."/>
            <person name="Murakami T."/>
        </authorList>
    </citation>
    <scope>NUCLEOTIDE SEQUENCE</scope>
    <source>
        <strain evidence="2">FB-5</strain>
    </source>
</reference>
<dbReference type="PANTHER" id="PTHR32309:SF13">
    <property type="entry name" value="FERRIC ENTEROBACTIN TRANSPORT PROTEIN FEPE"/>
    <property type="match status" value="1"/>
</dbReference>
<keyword evidence="1" id="KW-0812">Transmembrane</keyword>
<accession>A0ABN6PJV7</accession>
<dbReference type="PANTHER" id="PTHR32309">
    <property type="entry name" value="TYROSINE-PROTEIN KINASE"/>
    <property type="match status" value="1"/>
</dbReference>
<dbReference type="EMBL" id="AP025730">
    <property type="protein sequence ID" value="BDI04354.1"/>
    <property type="molecule type" value="Genomic_DNA"/>
</dbReference>
<evidence type="ECO:0008006" key="4">
    <source>
        <dbReference type="Google" id="ProtNLM"/>
    </source>
</evidence>
<keyword evidence="1" id="KW-1133">Transmembrane helix</keyword>
<sequence>MLGLSFLIKPVFTANTLMLPPQQQQSSAVAALLGAAGGMAGALSGVAGLKNPSDQWIALLKSRPIADAIVSEFKLREVYESEYQFQARNALAGNTRITSGKDNLITIEVDDEVPERAAKIANRYITQLQEMTKTLGVTEAAQRRLFFERQLLDVKDKLVKAEVALKDSGVGKDVLKINPEAAVGRVAQVQATIAAQEIRLSVMRGTMTESNPEYRSATAELQSLRAQLKALERDNSQEPDGKSNEYISKYREFKYFETLFEIFSRQYEMARADEASNGAVLQVVAIAEIPEYKSKPKRGLLAITAALLTFIVCLLWLMARRALARMAETPEGAQKLAALRASFGLRRATIRA</sequence>
<protein>
    <recommendedName>
        <fullName evidence="4">Lipopolysaccharide biosynthesis protein</fullName>
    </recommendedName>
</protein>
<gene>
    <name evidence="2" type="ORF">CATMQ487_13240</name>
</gene>
<evidence type="ECO:0000256" key="1">
    <source>
        <dbReference type="SAM" id="Phobius"/>
    </source>
</evidence>
<feature type="transmembrane region" description="Helical" evidence="1">
    <location>
        <begin position="299"/>
        <end position="319"/>
    </location>
</feature>
<keyword evidence="3" id="KW-1185">Reference proteome</keyword>
<dbReference type="Proteomes" id="UP001057498">
    <property type="component" value="Chromosome"/>
</dbReference>
<evidence type="ECO:0000313" key="2">
    <source>
        <dbReference type="EMBL" id="BDI04354.1"/>
    </source>
</evidence>